<feature type="compositionally biased region" description="Acidic residues" evidence="2">
    <location>
        <begin position="185"/>
        <end position="208"/>
    </location>
</feature>
<dbReference type="STRING" id="857342.A0A2T3B8W6"/>
<dbReference type="EMBL" id="KZ679008">
    <property type="protein sequence ID" value="PSS23328.1"/>
    <property type="molecule type" value="Genomic_DNA"/>
</dbReference>
<organism evidence="5 6">
    <name type="scientific">Amorphotheca resinae ATCC 22711</name>
    <dbReference type="NCBI Taxonomy" id="857342"/>
    <lineage>
        <taxon>Eukaryota</taxon>
        <taxon>Fungi</taxon>
        <taxon>Dikarya</taxon>
        <taxon>Ascomycota</taxon>
        <taxon>Pezizomycotina</taxon>
        <taxon>Leotiomycetes</taxon>
        <taxon>Helotiales</taxon>
        <taxon>Amorphothecaceae</taxon>
        <taxon>Amorphotheca</taxon>
    </lineage>
</organism>
<dbReference type="GeneID" id="36569747"/>
<feature type="region of interest" description="Disordered" evidence="2">
    <location>
        <begin position="180"/>
        <end position="208"/>
    </location>
</feature>
<dbReference type="Pfam" id="PF00326">
    <property type="entry name" value="Peptidase_S9"/>
    <property type="match status" value="1"/>
</dbReference>
<dbReference type="InParanoid" id="A0A2T3B8W6"/>
<gene>
    <name evidence="5" type="ORF">M430DRAFT_117406</name>
</gene>
<keyword evidence="6" id="KW-1185">Reference proteome</keyword>
<dbReference type="GO" id="GO:0006508">
    <property type="term" value="P:proteolysis"/>
    <property type="evidence" value="ECO:0007669"/>
    <property type="project" value="InterPro"/>
</dbReference>
<dbReference type="GO" id="GO:0008236">
    <property type="term" value="F:serine-type peptidase activity"/>
    <property type="evidence" value="ECO:0007669"/>
    <property type="project" value="InterPro"/>
</dbReference>
<evidence type="ECO:0008006" key="7">
    <source>
        <dbReference type="Google" id="ProtNLM"/>
    </source>
</evidence>
<dbReference type="PANTHER" id="PTHR10655:SF63">
    <property type="entry name" value="PHOSPHOLIPASE_CARBOXYLESTERASE_THIOESTERASE DOMAIN-CONTAINING PROTEIN"/>
    <property type="match status" value="1"/>
</dbReference>
<reference evidence="5 6" key="1">
    <citation type="journal article" date="2018" name="New Phytol.">
        <title>Comparative genomics and transcriptomics depict ericoid mycorrhizal fungi as versatile saprotrophs and plant mutualists.</title>
        <authorList>
            <person name="Martino E."/>
            <person name="Morin E."/>
            <person name="Grelet G.A."/>
            <person name="Kuo A."/>
            <person name="Kohler A."/>
            <person name="Daghino S."/>
            <person name="Barry K.W."/>
            <person name="Cichocki N."/>
            <person name="Clum A."/>
            <person name="Dockter R.B."/>
            <person name="Hainaut M."/>
            <person name="Kuo R.C."/>
            <person name="LaButti K."/>
            <person name="Lindahl B.D."/>
            <person name="Lindquist E.A."/>
            <person name="Lipzen A."/>
            <person name="Khouja H.R."/>
            <person name="Magnuson J."/>
            <person name="Murat C."/>
            <person name="Ohm R.A."/>
            <person name="Singer S.W."/>
            <person name="Spatafora J.W."/>
            <person name="Wang M."/>
            <person name="Veneault-Fourrey C."/>
            <person name="Henrissat B."/>
            <person name="Grigoriev I.V."/>
            <person name="Martin F.M."/>
            <person name="Perotto S."/>
        </authorList>
    </citation>
    <scope>NUCLEOTIDE SEQUENCE [LARGE SCALE GENOMIC DNA]</scope>
    <source>
        <strain evidence="5 6">ATCC 22711</strain>
    </source>
</reference>
<protein>
    <recommendedName>
        <fullName evidence="7">Phospholipase/carboxylesterase/thioesterase domain-containing protein</fullName>
    </recommendedName>
</protein>
<name>A0A2T3B8W6_AMORE</name>
<evidence type="ECO:0000256" key="1">
    <source>
        <dbReference type="ARBA" id="ARBA00006499"/>
    </source>
</evidence>
<dbReference type="InterPro" id="IPR029058">
    <property type="entry name" value="AB_hydrolase_fold"/>
</dbReference>
<feature type="non-terminal residue" evidence="5">
    <location>
        <position position="276"/>
    </location>
</feature>
<evidence type="ECO:0000313" key="5">
    <source>
        <dbReference type="EMBL" id="PSS23328.1"/>
    </source>
</evidence>
<dbReference type="SUPFAM" id="SSF53474">
    <property type="entry name" value="alpha/beta-Hydrolases"/>
    <property type="match status" value="1"/>
</dbReference>
<dbReference type="AlphaFoldDB" id="A0A2T3B8W6"/>
<evidence type="ECO:0000313" key="6">
    <source>
        <dbReference type="Proteomes" id="UP000241818"/>
    </source>
</evidence>
<dbReference type="InterPro" id="IPR001375">
    <property type="entry name" value="Peptidase_S9_cat"/>
</dbReference>
<feature type="domain" description="Peptidase S9 prolyl oligopeptidase catalytic" evidence="3">
    <location>
        <begin position="209"/>
        <end position="269"/>
    </location>
</feature>
<dbReference type="GO" id="GO:0005737">
    <property type="term" value="C:cytoplasm"/>
    <property type="evidence" value="ECO:0007669"/>
    <property type="project" value="TreeGrafter"/>
</dbReference>
<accession>A0A2T3B8W6</accession>
<dbReference type="OrthoDB" id="2418081at2759"/>
<evidence type="ECO:0000259" key="4">
    <source>
        <dbReference type="Pfam" id="PF02230"/>
    </source>
</evidence>
<evidence type="ECO:0000259" key="3">
    <source>
        <dbReference type="Pfam" id="PF00326"/>
    </source>
</evidence>
<dbReference type="RefSeq" id="XP_024723374.1">
    <property type="nucleotide sequence ID" value="XM_024861666.1"/>
</dbReference>
<evidence type="ECO:0000256" key="2">
    <source>
        <dbReference type="SAM" id="MobiDB-lite"/>
    </source>
</evidence>
<dbReference type="GO" id="GO:0052689">
    <property type="term" value="F:carboxylic ester hydrolase activity"/>
    <property type="evidence" value="ECO:0007669"/>
    <property type="project" value="TreeGrafter"/>
</dbReference>
<dbReference type="PANTHER" id="PTHR10655">
    <property type="entry name" value="LYSOPHOSPHOLIPASE-RELATED"/>
    <property type="match status" value="1"/>
</dbReference>
<dbReference type="InterPro" id="IPR003140">
    <property type="entry name" value="PLipase/COase/thioEstase"/>
</dbReference>
<feature type="domain" description="Phospholipase/carboxylesterase/thioesterase" evidence="4">
    <location>
        <begin position="8"/>
        <end position="176"/>
    </location>
</feature>
<dbReference type="Pfam" id="PF02230">
    <property type="entry name" value="Abhydrolase_2"/>
    <property type="match status" value="1"/>
</dbReference>
<comment type="similarity">
    <text evidence="1">Belongs to the AB hydrolase superfamily. AB hydrolase 2 family.</text>
</comment>
<dbReference type="Proteomes" id="UP000241818">
    <property type="component" value="Unassembled WGS sequence"/>
</dbReference>
<sequence>MPKSNVDPLIIYPTSTHTHTFIVLHGRGSNALHFSQDTTNPVKPGFLTCTTSSGLTLAQKFPGLKFVVPTAPKRRCTAKKRLAMNIWFDNSSFEDPYEREEVADNYEMVKEIVTEEAKELGERGLQKVFLGGLSQGCAMSLHVLLAFDRDEEEKCMGFGGFIGMSGWLPFQDEINSLLGIRRGDDGEEDENPFGDESGDEEDGGDAEDPVNELLVCRHTPIFLGHGDQDDVVPLEYGKNVMEALQAMGINLEWKVYAEQGHWYKVPDTIDDIVRFF</sequence>
<dbReference type="GO" id="GO:0008474">
    <property type="term" value="F:palmitoyl-(protein) hydrolase activity"/>
    <property type="evidence" value="ECO:0007669"/>
    <property type="project" value="TreeGrafter"/>
</dbReference>
<proteinExistence type="inferred from homology"/>
<dbReference type="Gene3D" id="3.40.50.1820">
    <property type="entry name" value="alpha/beta hydrolase"/>
    <property type="match status" value="1"/>
</dbReference>
<dbReference type="InterPro" id="IPR050565">
    <property type="entry name" value="LYPA1-2/EST-like"/>
</dbReference>